<accession>A0A4Q4L655</accession>
<feature type="region of interest" description="Disordered" evidence="1">
    <location>
        <begin position="1"/>
        <end position="23"/>
    </location>
</feature>
<feature type="compositionally biased region" description="Polar residues" evidence="1">
    <location>
        <begin position="14"/>
        <end position="23"/>
    </location>
</feature>
<protein>
    <submittedName>
        <fullName evidence="2">Uncharacterized protein</fullName>
    </submittedName>
</protein>
<sequence length="84" mass="9584">MDALNNGDAGANTLPRQPASQGSKLHASAPAWVFCPKFTLIKVRRQLNRQISPRNVAFNSRNDPFWCKQNLLHINWLNLEQFPL</sequence>
<gene>
    <name evidence="2" type="ORF">EVS84_09880</name>
</gene>
<name>A0A4Q4L655_9PSED</name>
<dbReference type="Proteomes" id="UP000291107">
    <property type="component" value="Unassembled WGS sequence"/>
</dbReference>
<evidence type="ECO:0000256" key="1">
    <source>
        <dbReference type="SAM" id="MobiDB-lite"/>
    </source>
</evidence>
<evidence type="ECO:0000313" key="2">
    <source>
        <dbReference type="EMBL" id="RYM42744.1"/>
    </source>
</evidence>
<dbReference type="AlphaFoldDB" id="A0A4Q4L655"/>
<proteinExistence type="predicted"/>
<reference evidence="2 3" key="1">
    <citation type="submission" date="2019-02" db="EMBL/GenBank/DDBJ databases">
        <title>Genome of Pseudomonas korensis isolated from heavy metal contaminated environment.</title>
        <authorList>
            <person name="Ayangbenro A.S."/>
            <person name="Babalola O."/>
        </authorList>
    </citation>
    <scope>NUCLEOTIDE SEQUENCE [LARGE SCALE GENOMIC DNA]</scope>
    <source>
        <strain evidence="2 3">AB36</strain>
    </source>
</reference>
<dbReference type="EMBL" id="SEUB01000003">
    <property type="protein sequence ID" value="RYM42744.1"/>
    <property type="molecule type" value="Genomic_DNA"/>
</dbReference>
<evidence type="ECO:0000313" key="3">
    <source>
        <dbReference type="Proteomes" id="UP000291107"/>
    </source>
</evidence>
<organism evidence="2 3">
    <name type="scientific">Pseudomonas koreensis</name>
    <dbReference type="NCBI Taxonomy" id="198620"/>
    <lineage>
        <taxon>Bacteria</taxon>
        <taxon>Pseudomonadati</taxon>
        <taxon>Pseudomonadota</taxon>
        <taxon>Gammaproteobacteria</taxon>
        <taxon>Pseudomonadales</taxon>
        <taxon>Pseudomonadaceae</taxon>
        <taxon>Pseudomonas</taxon>
    </lineage>
</organism>
<comment type="caution">
    <text evidence="2">The sequence shown here is derived from an EMBL/GenBank/DDBJ whole genome shotgun (WGS) entry which is preliminary data.</text>
</comment>